<evidence type="ECO:0000259" key="3">
    <source>
        <dbReference type="Pfam" id="PF24670"/>
    </source>
</evidence>
<dbReference type="PANTHER" id="PTHR47491">
    <property type="entry name" value="CAP-GLY DOMAIN LINKER"/>
    <property type="match status" value="1"/>
</dbReference>
<evidence type="ECO:0000313" key="5">
    <source>
        <dbReference type="Proteomes" id="UP001163823"/>
    </source>
</evidence>
<organism evidence="4 5">
    <name type="scientific">Quillaja saponaria</name>
    <name type="common">Soap bark tree</name>
    <dbReference type="NCBI Taxonomy" id="32244"/>
    <lineage>
        <taxon>Eukaryota</taxon>
        <taxon>Viridiplantae</taxon>
        <taxon>Streptophyta</taxon>
        <taxon>Embryophyta</taxon>
        <taxon>Tracheophyta</taxon>
        <taxon>Spermatophyta</taxon>
        <taxon>Magnoliopsida</taxon>
        <taxon>eudicotyledons</taxon>
        <taxon>Gunneridae</taxon>
        <taxon>Pentapetalae</taxon>
        <taxon>rosids</taxon>
        <taxon>fabids</taxon>
        <taxon>Fabales</taxon>
        <taxon>Quillajaceae</taxon>
        <taxon>Quillaja</taxon>
    </lineage>
</organism>
<feature type="region of interest" description="Disordered" evidence="2">
    <location>
        <begin position="123"/>
        <end position="147"/>
    </location>
</feature>
<accession>A0AAD7VDJ0</accession>
<feature type="region of interest" description="Disordered" evidence="2">
    <location>
        <begin position="160"/>
        <end position="244"/>
    </location>
</feature>
<feature type="compositionally biased region" description="Polar residues" evidence="2">
    <location>
        <begin position="178"/>
        <end position="203"/>
    </location>
</feature>
<dbReference type="Proteomes" id="UP001163823">
    <property type="component" value="Chromosome 4"/>
</dbReference>
<dbReference type="KEGG" id="qsa:O6P43_009699"/>
<evidence type="ECO:0000256" key="1">
    <source>
        <dbReference type="SAM" id="Coils"/>
    </source>
</evidence>
<dbReference type="InterPro" id="IPR056070">
    <property type="entry name" value="DUF7653"/>
</dbReference>
<gene>
    <name evidence="4" type="ORF">O6P43_009699</name>
</gene>
<comment type="caution">
    <text evidence="4">The sequence shown here is derived from an EMBL/GenBank/DDBJ whole genome shotgun (WGS) entry which is preliminary data.</text>
</comment>
<name>A0AAD7VDJ0_QUISA</name>
<keyword evidence="5" id="KW-1185">Reference proteome</keyword>
<dbReference type="AlphaFoldDB" id="A0AAD7VDJ0"/>
<proteinExistence type="predicted"/>
<sequence length="775" mass="88495">MHTLTSLTPSIISAVTTIKIPIPLRLLTVSSPSGLLSKRFTETSFFLELGDSLPCACKLLCVRSTEMKKLFFFRSSASSNGNNVSVPPTSTNKQIYWENSSEIGHNSQAGSKDEMKFRSPKGLFSKSRKPIADSQSSSTSQGLRRSRSYTSAAFLGVENGQRNCSDQSKAPWVKDQTRSPSSISNKPHCQFEQSSRCRTPTTERQYKPSLIGDSSIENAHGIGRSGSACSSRTHRDLSGNSSTCSSNISSMIVDHYIDGEQQLEKGRPGNCSKRYYAGTENFGMRLPPKVQYTAPNSPTDVGVKDKPMAHSFRKVKDNRPQVLSRDWTENGFRHESPRRLAKNVIERLSESCAFPKSHSEYFDHDNPTTVEDIYSRSLNGCFESDIGDVSQKSYSLDEPFEITNGYPGLDHLRFQTENVFRGGNCDGLSYAKIEESVDAELERRSKEAAERIILLSAELEQESFLCAGFDVPTMIQTIRNLVKERISMEHDVSGLLQARIAERGSLKEELKCAKAEFESRTRRLEKEKNELQSGLEKELDRRSSDWSLKLEKYQFEEQRLRERVGEPAEQNVSLRREVSSFNERESESRRIIIYYEQQLKETIAKTKEVREENQDLHQHISEVQEKYTVTEEHRDCFQRNYEEKETECKELHKSISRLLRACCEQEKTINGLREGFSEELCKNPSVEKIDKYVVKLQMEQMRLTGVEHTLRRELHSYKVEQDSLRHENINLLNQLKYNGKDSVAATFKLDKELWTRISCLQSQGVTMLNEHPIVF</sequence>
<dbReference type="EMBL" id="JARAOO010000004">
    <property type="protein sequence ID" value="KAJ7971708.1"/>
    <property type="molecule type" value="Genomic_DNA"/>
</dbReference>
<feature type="domain" description="DUF7653" evidence="3">
    <location>
        <begin position="709"/>
        <end position="771"/>
    </location>
</feature>
<protein>
    <submittedName>
        <fullName evidence="4">Golgin subfamily B member 1 isoform X1</fullName>
    </submittedName>
</protein>
<evidence type="ECO:0000313" key="4">
    <source>
        <dbReference type="EMBL" id="KAJ7971708.1"/>
    </source>
</evidence>
<feature type="coiled-coil region" evidence="1">
    <location>
        <begin position="606"/>
        <end position="661"/>
    </location>
</feature>
<feature type="compositionally biased region" description="Polar residues" evidence="2">
    <location>
        <begin position="133"/>
        <end position="147"/>
    </location>
</feature>
<keyword evidence="1" id="KW-0175">Coiled coil</keyword>
<dbReference type="PANTHER" id="PTHR47491:SF5">
    <property type="entry name" value="CAP-GLY DOMAIN LINKER"/>
    <property type="match status" value="1"/>
</dbReference>
<feature type="coiled-coil region" evidence="1">
    <location>
        <begin position="507"/>
        <end position="541"/>
    </location>
</feature>
<reference evidence="4" key="1">
    <citation type="journal article" date="2023" name="Science">
        <title>Elucidation of the pathway for biosynthesis of saponin adjuvants from the soapbark tree.</title>
        <authorList>
            <person name="Reed J."/>
            <person name="Orme A."/>
            <person name="El-Demerdash A."/>
            <person name="Owen C."/>
            <person name="Martin L.B.B."/>
            <person name="Misra R.C."/>
            <person name="Kikuchi S."/>
            <person name="Rejzek M."/>
            <person name="Martin A.C."/>
            <person name="Harkess A."/>
            <person name="Leebens-Mack J."/>
            <person name="Louveau T."/>
            <person name="Stephenson M.J."/>
            <person name="Osbourn A."/>
        </authorList>
    </citation>
    <scope>NUCLEOTIDE SEQUENCE</scope>
    <source>
        <strain evidence="4">S10</strain>
    </source>
</reference>
<dbReference type="Pfam" id="PF24670">
    <property type="entry name" value="DUF7653"/>
    <property type="match status" value="1"/>
</dbReference>
<evidence type="ECO:0000256" key="2">
    <source>
        <dbReference type="SAM" id="MobiDB-lite"/>
    </source>
</evidence>